<protein>
    <submittedName>
        <fullName evidence="1">Uncharacterized protein</fullName>
    </submittedName>
</protein>
<gene>
    <name evidence="1" type="ORF">SAMN05421824_1515</name>
</gene>
<dbReference type="AlphaFoldDB" id="A0A1H9FLT7"/>
<name>A0A1H9FLT7_9FLAO</name>
<organism evidence="1 2">
    <name type="scientific">Hyunsoonleella jejuensis</name>
    <dbReference type="NCBI Taxonomy" id="419940"/>
    <lineage>
        <taxon>Bacteria</taxon>
        <taxon>Pseudomonadati</taxon>
        <taxon>Bacteroidota</taxon>
        <taxon>Flavobacteriia</taxon>
        <taxon>Flavobacteriales</taxon>
        <taxon>Flavobacteriaceae</taxon>
    </lineage>
</organism>
<reference evidence="1 2" key="1">
    <citation type="submission" date="2016-10" db="EMBL/GenBank/DDBJ databases">
        <authorList>
            <person name="de Groot N.N."/>
        </authorList>
    </citation>
    <scope>NUCLEOTIDE SEQUENCE [LARGE SCALE GENOMIC DNA]</scope>
    <source>
        <strain evidence="1 2">DSM 21035</strain>
    </source>
</reference>
<sequence length="65" mass="7914">MQKPTTILCFGLKKEIMFSKKFPKYFMMPTNRSSINLEHKCIEIKQIYKLAAGKYFWYIVKFYFT</sequence>
<dbReference type="EMBL" id="FOFN01000002">
    <property type="protein sequence ID" value="SEQ38907.1"/>
    <property type="molecule type" value="Genomic_DNA"/>
</dbReference>
<dbReference type="Proteomes" id="UP000198999">
    <property type="component" value="Unassembled WGS sequence"/>
</dbReference>
<dbReference type="STRING" id="419940.SAMN05421824_1515"/>
<evidence type="ECO:0000313" key="2">
    <source>
        <dbReference type="Proteomes" id="UP000198999"/>
    </source>
</evidence>
<accession>A0A1H9FLT7</accession>
<evidence type="ECO:0000313" key="1">
    <source>
        <dbReference type="EMBL" id="SEQ38907.1"/>
    </source>
</evidence>
<keyword evidence="2" id="KW-1185">Reference proteome</keyword>
<proteinExistence type="predicted"/>